<reference evidence="2 3" key="1">
    <citation type="journal article" date="2014" name="BMC Genomics">
        <title>Comparison of environmental and isolate Sulfobacillus genomes reveals diverse carbon, sulfur, nitrogen, and hydrogen metabolisms.</title>
        <authorList>
            <person name="Justice N.B."/>
            <person name="Norman A."/>
            <person name="Brown C.T."/>
            <person name="Singh A."/>
            <person name="Thomas B.C."/>
            <person name="Banfield J.F."/>
        </authorList>
    </citation>
    <scope>NUCLEOTIDE SEQUENCE [LARGE SCALE GENOMIC DNA]</scope>
    <source>
        <strain evidence="2">AMDSBA4</strain>
    </source>
</reference>
<name>A0A2T2XA40_9FIRM</name>
<dbReference type="Proteomes" id="UP000242972">
    <property type="component" value="Unassembled WGS sequence"/>
</dbReference>
<feature type="domain" description="DUF6504" evidence="1">
    <location>
        <begin position="12"/>
        <end position="76"/>
    </location>
</feature>
<dbReference type="Pfam" id="PF20114">
    <property type="entry name" value="DUF6504"/>
    <property type="match status" value="1"/>
</dbReference>
<comment type="caution">
    <text evidence="2">The sequence shown here is derived from an EMBL/GenBank/DDBJ whole genome shotgun (WGS) entry which is preliminary data.</text>
</comment>
<organism evidence="2 3">
    <name type="scientific">Sulfobacillus benefaciens</name>
    <dbReference type="NCBI Taxonomy" id="453960"/>
    <lineage>
        <taxon>Bacteria</taxon>
        <taxon>Bacillati</taxon>
        <taxon>Bacillota</taxon>
        <taxon>Clostridia</taxon>
        <taxon>Eubacteriales</taxon>
        <taxon>Clostridiales Family XVII. Incertae Sedis</taxon>
        <taxon>Sulfobacillus</taxon>
    </lineage>
</organism>
<evidence type="ECO:0000313" key="2">
    <source>
        <dbReference type="EMBL" id="PSR31383.1"/>
    </source>
</evidence>
<accession>A0A2T2XA40</accession>
<dbReference type="AlphaFoldDB" id="A0A2T2XA40"/>
<evidence type="ECO:0000313" key="3">
    <source>
        <dbReference type="Proteomes" id="UP000242972"/>
    </source>
</evidence>
<evidence type="ECO:0000259" key="1">
    <source>
        <dbReference type="Pfam" id="PF20114"/>
    </source>
</evidence>
<sequence>MKSIEKIWVRRQVPYAFVWRQQYVSIIRILDYWRDVGEWWRDEPELWFWRIQGQGLEVYELACNPQTHQWWMYHVYD</sequence>
<gene>
    <name evidence="2" type="ORF">C7B46_16865</name>
</gene>
<dbReference type="InterPro" id="IPR045443">
    <property type="entry name" value="DUF6504"/>
</dbReference>
<proteinExistence type="predicted"/>
<dbReference type="EMBL" id="PXYW01000064">
    <property type="protein sequence ID" value="PSR31383.1"/>
    <property type="molecule type" value="Genomic_DNA"/>
</dbReference>
<protein>
    <recommendedName>
        <fullName evidence="1">DUF6504 domain-containing protein</fullName>
    </recommendedName>
</protein>